<dbReference type="EMBL" id="JACVHF010000029">
    <property type="protein sequence ID" value="MBC9786217.1"/>
    <property type="molecule type" value="Genomic_DNA"/>
</dbReference>
<keyword evidence="2" id="KW-1185">Reference proteome</keyword>
<sequence>MRTIIRKTLTCSRKGCSPQEDSVISFRVLADIGEELKRNLLQPMPDKVTNLILPLEKWTTKCIKSIRRMLPKSATLEAFVRIANNKEEPTIIRLEKLLFIVQGLAITEELLEFVKDNDNEWEKC</sequence>
<gene>
    <name evidence="1" type="ORF">H1S01_17275</name>
</gene>
<protein>
    <submittedName>
        <fullName evidence="1">Uncharacterized protein</fullName>
    </submittedName>
</protein>
<evidence type="ECO:0000313" key="1">
    <source>
        <dbReference type="EMBL" id="MBC9786217.1"/>
    </source>
</evidence>
<proteinExistence type="predicted"/>
<dbReference type="Proteomes" id="UP000617402">
    <property type="component" value="Unassembled WGS sequence"/>
</dbReference>
<name>A0ABR7T7X9_HELCL</name>
<organism evidence="1 2">
    <name type="scientific">Heliobacterium chlorum</name>
    <dbReference type="NCBI Taxonomy" id="2698"/>
    <lineage>
        <taxon>Bacteria</taxon>
        <taxon>Bacillati</taxon>
        <taxon>Bacillota</taxon>
        <taxon>Clostridia</taxon>
        <taxon>Eubacteriales</taxon>
        <taxon>Heliobacteriaceae</taxon>
        <taxon>Heliobacterium</taxon>
    </lineage>
</organism>
<dbReference type="RefSeq" id="WP_188041643.1">
    <property type="nucleotide sequence ID" value="NZ_JACVHF010000029.1"/>
</dbReference>
<reference evidence="1 2" key="1">
    <citation type="submission" date="2020-07" db="EMBL/GenBank/DDBJ databases">
        <title>Draft whole-genome sequence of Heliobacterium chlorum DSM 3682, type strain.</title>
        <authorList>
            <person name="Kyndt J.A."/>
            <person name="Meyer T.E."/>
            <person name="Imhoff J.F."/>
        </authorList>
    </citation>
    <scope>NUCLEOTIDE SEQUENCE [LARGE SCALE GENOMIC DNA]</scope>
    <source>
        <strain evidence="1 2">DSM 3682</strain>
    </source>
</reference>
<comment type="caution">
    <text evidence="1">The sequence shown here is derived from an EMBL/GenBank/DDBJ whole genome shotgun (WGS) entry which is preliminary data.</text>
</comment>
<accession>A0ABR7T7X9</accession>
<evidence type="ECO:0000313" key="2">
    <source>
        <dbReference type="Proteomes" id="UP000617402"/>
    </source>
</evidence>